<dbReference type="OrthoDB" id="10678662at2759"/>
<dbReference type="EMBL" id="AVOT02022075">
    <property type="protein sequence ID" value="MBW0511239.1"/>
    <property type="molecule type" value="Genomic_DNA"/>
</dbReference>
<feature type="compositionally biased region" description="Basic and acidic residues" evidence="1">
    <location>
        <begin position="55"/>
        <end position="76"/>
    </location>
</feature>
<sequence>MKEEVFEILFQYREVSASNDEPLRAIKGHSVEIKLNVKRPYISLSIRPAYPASPRAREALEPDSNELRKLEVPRNA</sequence>
<evidence type="ECO:0000256" key="1">
    <source>
        <dbReference type="SAM" id="MobiDB-lite"/>
    </source>
</evidence>
<comment type="caution">
    <text evidence="2">The sequence shown here is derived from an EMBL/GenBank/DDBJ whole genome shotgun (WGS) entry which is preliminary data.</text>
</comment>
<evidence type="ECO:0000313" key="2">
    <source>
        <dbReference type="EMBL" id="MBW0511239.1"/>
    </source>
</evidence>
<gene>
    <name evidence="2" type="ORF">O181_050954</name>
</gene>
<dbReference type="AlphaFoldDB" id="A0A9Q3HQ77"/>
<keyword evidence="3" id="KW-1185">Reference proteome</keyword>
<name>A0A9Q3HQ77_9BASI</name>
<organism evidence="2 3">
    <name type="scientific">Austropuccinia psidii MF-1</name>
    <dbReference type="NCBI Taxonomy" id="1389203"/>
    <lineage>
        <taxon>Eukaryota</taxon>
        <taxon>Fungi</taxon>
        <taxon>Dikarya</taxon>
        <taxon>Basidiomycota</taxon>
        <taxon>Pucciniomycotina</taxon>
        <taxon>Pucciniomycetes</taxon>
        <taxon>Pucciniales</taxon>
        <taxon>Sphaerophragmiaceae</taxon>
        <taxon>Austropuccinia</taxon>
    </lineage>
</organism>
<proteinExistence type="predicted"/>
<feature type="region of interest" description="Disordered" evidence="1">
    <location>
        <begin position="54"/>
        <end position="76"/>
    </location>
</feature>
<reference evidence="2" key="1">
    <citation type="submission" date="2021-03" db="EMBL/GenBank/DDBJ databases">
        <title>Draft genome sequence of rust myrtle Austropuccinia psidii MF-1, a brazilian biotype.</title>
        <authorList>
            <person name="Quecine M.C."/>
            <person name="Pachon D.M.R."/>
            <person name="Bonatelli M.L."/>
            <person name="Correr F.H."/>
            <person name="Franceschini L.M."/>
            <person name="Leite T.F."/>
            <person name="Margarido G.R.A."/>
            <person name="Almeida C.A."/>
            <person name="Ferrarezi J.A."/>
            <person name="Labate C.A."/>
        </authorList>
    </citation>
    <scope>NUCLEOTIDE SEQUENCE</scope>
    <source>
        <strain evidence="2">MF-1</strain>
    </source>
</reference>
<protein>
    <submittedName>
        <fullName evidence="2">Uncharacterized protein</fullName>
    </submittedName>
</protein>
<accession>A0A9Q3HQ77</accession>
<evidence type="ECO:0000313" key="3">
    <source>
        <dbReference type="Proteomes" id="UP000765509"/>
    </source>
</evidence>
<dbReference type="Proteomes" id="UP000765509">
    <property type="component" value="Unassembled WGS sequence"/>
</dbReference>